<proteinExistence type="predicted"/>
<gene>
    <name evidence="2" type="ORF">CCHL11_05031</name>
</gene>
<evidence type="ECO:0000313" key="3">
    <source>
        <dbReference type="Proteomes" id="UP000186583"/>
    </source>
</evidence>
<sequence>MALTVKQLNADASFLLTFEPIVPQSIPGITPRPFRILMDPWIIGPSTIFHSILSTTTHKQCPCVCSLRHLPEPDLVIISQHNSDHCNEATLRQLPASGSRTKILAEPMAAKVIRSWKYFDNDKVHMIPRWEDPRTSGKESVIRLRVPPHVPGGEPGEVSVAFIPQRRDFKGLHAAIGITYRPPPTSPRFTHLFTPSETPLAQHGQKTVAANLTPPTPPSTPGTRPLRSVRSAPSLGPKQQLSPRDRAVSVIFSPHGIPYRSLRPYADSHLAAESALPLTALLHCFNTVSNPWWLGGNISAGMPAGQETAAALGARAWVSTHDGDKHVRGLATGLLKTKKYARQPSHRGRRAGGEKDKGTEVLVLGVGEEVAMTGDGVWNVEAGDRAPPPGKGLSRAERSLTGRARGRNLSPIDTAAKYVTK</sequence>
<feature type="region of interest" description="Disordered" evidence="1">
    <location>
        <begin position="379"/>
        <end position="421"/>
    </location>
</feature>
<evidence type="ECO:0008006" key="4">
    <source>
        <dbReference type="Google" id="ProtNLM"/>
    </source>
</evidence>
<feature type="region of interest" description="Disordered" evidence="1">
    <location>
        <begin position="210"/>
        <end position="244"/>
    </location>
</feature>
<dbReference type="Gene3D" id="3.60.15.10">
    <property type="entry name" value="Ribonuclease Z/Hydroxyacylglutathione hydrolase-like"/>
    <property type="match status" value="1"/>
</dbReference>
<dbReference type="STRING" id="708187.A0A1Q8S353"/>
<keyword evidence="3" id="KW-1185">Reference proteome</keyword>
<dbReference type="PANTHER" id="PTHR36142:SF5">
    <property type="entry name" value="METALLO-BETA-LACTAMASE DOMAIN-CONTAINING PROTEIN"/>
    <property type="match status" value="1"/>
</dbReference>
<organism evidence="2 3">
    <name type="scientific">Colletotrichum chlorophyti</name>
    <dbReference type="NCBI Taxonomy" id="708187"/>
    <lineage>
        <taxon>Eukaryota</taxon>
        <taxon>Fungi</taxon>
        <taxon>Dikarya</taxon>
        <taxon>Ascomycota</taxon>
        <taxon>Pezizomycotina</taxon>
        <taxon>Sordariomycetes</taxon>
        <taxon>Hypocreomycetidae</taxon>
        <taxon>Glomerellales</taxon>
        <taxon>Glomerellaceae</taxon>
        <taxon>Colletotrichum</taxon>
    </lineage>
</organism>
<dbReference type="EMBL" id="MPGH01000026">
    <property type="protein sequence ID" value="OLN95853.1"/>
    <property type="molecule type" value="Genomic_DNA"/>
</dbReference>
<reference evidence="2 3" key="1">
    <citation type="submission" date="2016-11" db="EMBL/GenBank/DDBJ databases">
        <title>Draft Genome Assembly of Colletotrichum chlorophyti a pathogen of herbaceous plants.</title>
        <authorList>
            <person name="Gan P."/>
            <person name="Narusaka M."/>
            <person name="Tsushima A."/>
            <person name="Narusaka Y."/>
            <person name="Takano Y."/>
            <person name="Shirasu K."/>
        </authorList>
    </citation>
    <scope>NUCLEOTIDE SEQUENCE [LARGE SCALE GENOMIC DNA]</scope>
    <source>
        <strain evidence="2 3">NTL11</strain>
    </source>
</reference>
<evidence type="ECO:0000256" key="1">
    <source>
        <dbReference type="SAM" id="MobiDB-lite"/>
    </source>
</evidence>
<dbReference type="OrthoDB" id="332863at2759"/>
<accession>A0A1Q8S353</accession>
<dbReference type="PANTHER" id="PTHR36142">
    <property type="entry name" value="METALLO-HYDROLASE/OXIDOREDUCTASE SUPERFAMILY PROTEIN"/>
    <property type="match status" value="1"/>
</dbReference>
<evidence type="ECO:0000313" key="2">
    <source>
        <dbReference type="EMBL" id="OLN95853.1"/>
    </source>
</evidence>
<name>A0A1Q8S353_9PEZI</name>
<dbReference type="InterPro" id="IPR036866">
    <property type="entry name" value="RibonucZ/Hydroxyglut_hydro"/>
</dbReference>
<dbReference type="AlphaFoldDB" id="A0A1Q8S353"/>
<protein>
    <recommendedName>
        <fullName evidence="4">N-acyl-phosphatidylethanolamine-hydrolyzing phospholipase D</fullName>
    </recommendedName>
</protein>
<dbReference type="Proteomes" id="UP000186583">
    <property type="component" value="Unassembled WGS sequence"/>
</dbReference>
<dbReference type="Pfam" id="PF13483">
    <property type="entry name" value="Lactamase_B_3"/>
    <property type="match status" value="1"/>
</dbReference>
<comment type="caution">
    <text evidence="2">The sequence shown here is derived from an EMBL/GenBank/DDBJ whole genome shotgun (WGS) entry which is preliminary data.</text>
</comment>